<dbReference type="GO" id="GO:0020037">
    <property type="term" value="F:heme binding"/>
    <property type="evidence" value="ECO:0007669"/>
    <property type="project" value="InterPro"/>
</dbReference>
<reference evidence="1" key="1">
    <citation type="submission" date="2020-01" db="EMBL/GenBank/DDBJ databases">
        <authorList>
            <person name="Meier V. D."/>
            <person name="Meier V D."/>
        </authorList>
    </citation>
    <scope>NUCLEOTIDE SEQUENCE</scope>
    <source>
        <strain evidence="1">HLG_WM_MAG_12</strain>
    </source>
</reference>
<dbReference type="InterPro" id="IPR036909">
    <property type="entry name" value="Cyt_c-like_dom_sf"/>
</dbReference>
<dbReference type="SUPFAM" id="SSF46626">
    <property type="entry name" value="Cytochrome c"/>
    <property type="match status" value="1"/>
</dbReference>
<name>A0A6S6TBA1_9BACT</name>
<dbReference type="AlphaFoldDB" id="A0A6S6TBA1"/>
<organism evidence="1">
    <name type="scientific">uncultured Campylobacterales bacterium</name>
    <dbReference type="NCBI Taxonomy" id="352960"/>
    <lineage>
        <taxon>Bacteria</taxon>
        <taxon>Pseudomonadati</taxon>
        <taxon>Campylobacterota</taxon>
        <taxon>Epsilonproteobacteria</taxon>
        <taxon>Campylobacterales</taxon>
        <taxon>environmental samples</taxon>
    </lineage>
</organism>
<proteinExistence type="predicted"/>
<evidence type="ECO:0000313" key="1">
    <source>
        <dbReference type="EMBL" id="CAA6812353.1"/>
    </source>
</evidence>
<dbReference type="GO" id="GO:0009055">
    <property type="term" value="F:electron transfer activity"/>
    <property type="evidence" value="ECO:0007669"/>
    <property type="project" value="InterPro"/>
</dbReference>
<gene>
    <name evidence="1" type="ORF">HELGO_WM21475</name>
</gene>
<accession>A0A6S6TBA1</accession>
<protein>
    <submittedName>
        <fullName evidence="1">Cytochrome C oxidase subunit III</fullName>
    </submittedName>
</protein>
<sequence length="90" mass="10778">MTKFEYASMLYKNPRSIGCDKCHGNLGEKTLITEYKHKGIQKQLYAPDITKISFENFKKVFSKNTKIMPKYFFTDKEIQELYYYIQEVNK</sequence>
<dbReference type="EMBL" id="CACVAW010000048">
    <property type="protein sequence ID" value="CAA6812353.1"/>
    <property type="molecule type" value="Genomic_DNA"/>
</dbReference>